<protein>
    <submittedName>
        <fullName evidence="2">Uncharacterized protein</fullName>
    </submittedName>
</protein>
<dbReference type="AlphaFoldDB" id="A0A444ZIH8"/>
<sequence length="85" mass="9886">MPDRGRHDQRGRLPRKFVRPSTSRMTSLRRKRRKFVGKTNGHLNDLLSFLTSSFNIDLCLCFCFACQRSAMCIDPMLMVVCLLSF</sequence>
<reference evidence="2 3" key="1">
    <citation type="submission" date="2019-01" db="EMBL/GenBank/DDBJ databases">
        <title>Sequencing of cultivated peanut Arachis hypogaea provides insights into genome evolution and oil improvement.</title>
        <authorList>
            <person name="Chen X."/>
        </authorList>
    </citation>
    <scope>NUCLEOTIDE SEQUENCE [LARGE SCALE GENOMIC DNA]</scope>
    <source>
        <strain evidence="3">cv. Fuhuasheng</strain>
        <tissue evidence="2">Leaves</tissue>
    </source>
</reference>
<proteinExistence type="predicted"/>
<evidence type="ECO:0000313" key="3">
    <source>
        <dbReference type="Proteomes" id="UP000289738"/>
    </source>
</evidence>
<keyword evidence="3" id="KW-1185">Reference proteome</keyword>
<evidence type="ECO:0000313" key="2">
    <source>
        <dbReference type="EMBL" id="RYR14015.1"/>
    </source>
</evidence>
<accession>A0A444ZIH8</accession>
<name>A0A444ZIH8_ARAHY</name>
<dbReference type="Proteomes" id="UP000289738">
    <property type="component" value="Chromosome B04"/>
</dbReference>
<feature type="compositionally biased region" description="Basic and acidic residues" evidence="1">
    <location>
        <begin position="1"/>
        <end position="11"/>
    </location>
</feature>
<feature type="region of interest" description="Disordered" evidence="1">
    <location>
        <begin position="1"/>
        <end position="31"/>
    </location>
</feature>
<gene>
    <name evidence="2" type="ORF">Ahy_B04g070697</name>
</gene>
<comment type="caution">
    <text evidence="2">The sequence shown here is derived from an EMBL/GenBank/DDBJ whole genome shotgun (WGS) entry which is preliminary data.</text>
</comment>
<organism evidence="2 3">
    <name type="scientific">Arachis hypogaea</name>
    <name type="common">Peanut</name>
    <dbReference type="NCBI Taxonomy" id="3818"/>
    <lineage>
        <taxon>Eukaryota</taxon>
        <taxon>Viridiplantae</taxon>
        <taxon>Streptophyta</taxon>
        <taxon>Embryophyta</taxon>
        <taxon>Tracheophyta</taxon>
        <taxon>Spermatophyta</taxon>
        <taxon>Magnoliopsida</taxon>
        <taxon>eudicotyledons</taxon>
        <taxon>Gunneridae</taxon>
        <taxon>Pentapetalae</taxon>
        <taxon>rosids</taxon>
        <taxon>fabids</taxon>
        <taxon>Fabales</taxon>
        <taxon>Fabaceae</taxon>
        <taxon>Papilionoideae</taxon>
        <taxon>50 kb inversion clade</taxon>
        <taxon>dalbergioids sensu lato</taxon>
        <taxon>Dalbergieae</taxon>
        <taxon>Pterocarpus clade</taxon>
        <taxon>Arachis</taxon>
    </lineage>
</organism>
<dbReference type="EMBL" id="SDMP01000014">
    <property type="protein sequence ID" value="RYR14015.1"/>
    <property type="molecule type" value="Genomic_DNA"/>
</dbReference>
<evidence type="ECO:0000256" key="1">
    <source>
        <dbReference type="SAM" id="MobiDB-lite"/>
    </source>
</evidence>